<dbReference type="InterPro" id="IPR050834">
    <property type="entry name" value="Glycosyltransf_2"/>
</dbReference>
<feature type="transmembrane region" description="Helical" evidence="1">
    <location>
        <begin position="270"/>
        <end position="287"/>
    </location>
</feature>
<dbReference type="SUPFAM" id="SSF53448">
    <property type="entry name" value="Nucleotide-diphospho-sugar transferases"/>
    <property type="match status" value="1"/>
</dbReference>
<dbReference type="PANTHER" id="PTHR43685:SF3">
    <property type="entry name" value="SLR2126 PROTEIN"/>
    <property type="match status" value="1"/>
</dbReference>
<accession>A0ABW5US13</accession>
<dbReference type="Gene3D" id="3.90.550.10">
    <property type="entry name" value="Spore Coat Polysaccharide Biosynthesis Protein SpsA, Chain A"/>
    <property type="match status" value="1"/>
</dbReference>
<protein>
    <submittedName>
        <fullName evidence="3">Glycosyltransferase family 2 protein</fullName>
        <ecNumber evidence="3">2.4.-.-</ecNumber>
    </submittedName>
</protein>
<keyword evidence="4" id="KW-1185">Reference proteome</keyword>
<organism evidence="3 4">
    <name type="scientific">Comamonas terrae</name>
    <dbReference type="NCBI Taxonomy" id="673548"/>
    <lineage>
        <taxon>Bacteria</taxon>
        <taxon>Pseudomonadati</taxon>
        <taxon>Pseudomonadota</taxon>
        <taxon>Betaproteobacteria</taxon>
        <taxon>Burkholderiales</taxon>
        <taxon>Comamonadaceae</taxon>
        <taxon>Comamonas</taxon>
    </lineage>
</organism>
<dbReference type="EMBL" id="JBHUMV010000009">
    <property type="protein sequence ID" value="MFD2756164.1"/>
    <property type="molecule type" value="Genomic_DNA"/>
</dbReference>
<dbReference type="InterPro" id="IPR001173">
    <property type="entry name" value="Glyco_trans_2-like"/>
</dbReference>
<keyword evidence="3" id="KW-0328">Glycosyltransferase</keyword>
<evidence type="ECO:0000256" key="1">
    <source>
        <dbReference type="SAM" id="Phobius"/>
    </source>
</evidence>
<evidence type="ECO:0000313" key="3">
    <source>
        <dbReference type="EMBL" id="MFD2756164.1"/>
    </source>
</evidence>
<dbReference type="RefSeq" id="WP_370671041.1">
    <property type="nucleotide sequence ID" value="NZ_BCNT01000020.1"/>
</dbReference>
<sequence length="330" mass="36969">MTIPSVSVVIPTFQRPELLIRCLRALTLQTLAKERFEVLVVDDGHSDEIRELVERASAEQPLGFLRYLRPSHGKGPAAARNCGWHAARAEIIAFTDDDTLAARDWLAQGLHAMRLHGWAAMAGRVVVPSPANRLGTRPTDHERMTQGLESAAFVTANAFVRKSALAQVQGFNERFQRAWREDADLQFRLEAAGASLGRCEAAVVRHPVRPERWGVSLRQQKNVYFDALLYRKHPARYRSEIRARPPWDYYAIAGLTGLALVLVVTGAWPAALACLLAALALALAFAVRRLRTTSHSPAHVAEMLLTSLAIPFLSVYWRLRGAWHFRVWFL</sequence>
<keyword evidence="3" id="KW-0808">Transferase</keyword>
<comment type="caution">
    <text evidence="3">The sequence shown here is derived from an EMBL/GenBank/DDBJ whole genome shotgun (WGS) entry which is preliminary data.</text>
</comment>
<dbReference type="EC" id="2.4.-.-" evidence="3"/>
<name>A0ABW5US13_9BURK</name>
<dbReference type="GO" id="GO:0016757">
    <property type="term" value="F:glycosyltransferase activity"/>
    <property type="evidence" value="ECO:0007669"/>
    <property type="project" value="UniProtKB-KW"/>
</dbReference>
<dbReference type="PANTHER" id="PTHR43685">
    <property type="entry name" value="GLYCOSYLTRANSFERASE"/>
    <property type="match status" value="1"/>
</dbReference>
<dbReference type="Pfam" id="PF00535">
    <property type="entry name" value="Glycos_transf_2"/>
    <property type="match status" value="1"/>
</dbReference>
<evidence type="ECO:0000259" key="2">
    <source>
        <dbReference type="Pfam" id="PF00535"/>
    </source>
</evidence>
<feature type="transmembrane region" description="Helical" evidence="1">
    <location>
        <begin position="299"/>
        <end position="319"/>
    </location>
</feature>
<keyword evidence="1" id="KW-0472">Membrane</keyword>
<dbReference type="Proteomes" id="UP001597463">
    <property type="component" value="Unassembled WGS sequence"/>
</dbReference>
<reference evidence="4" key="1">
    <citation type="journal article" date="2019" name="Int. J. Syst. Evol. Microbiol.">
        <title>The Global Catalogue of Microorganisms (GCM) 10K type strain sequencing project: providing services to taxonomists for standard genome sequencing and annotation.</title>
        <authorList>
            <consortium name="The Broad Institute Genomics Platform"/>
            <consortium name="The Broad Institute Genome Sequencing Center for Infectious Disease"/>
            <person name="Wu L."/>
            <person name="Ma J."/>
        </authorList>
    </citation>
    <scope>NUCLEOTIDE SEQUENCE [LARGE SCALE GENOMIC DNA]</scope>
    <source>
        <strain evidence="4">TISTR 1906</strain>
    </source>
</reference>
<dbReference type="InterPro" id="IPR029044">
    <property type="entry name" value="Nucleotide-diphossugar_trans"/>
</dbReference>
<dbReference type="CDD" id="cd00761">
    <property type="entry name" value="Glyco_tranf_GTA_type"/>
    <property type="match status" value="1"/>
</dbReference>
<proteinExistence type="predicted"/>
<keyword evidence="1" id="KW-0812">Transmembrane</keyword>
<keyword evidence="1" id="KW-1133">Transmembrane helix</keyword>
<gene>
    <name evidence="3" type="ORF">ACFSW6_19000</name>
</gene>
<feature type="domain" description="Glycosyltransferase 2-like" evidence="2">
    <location>
        <begin position="7"/>
        <end position="143"/>
    </location>
</feature>
<evidence type="ECO:0000313" key="4">
    <source>
        <dbReference type="Proteomes" id="UP001597463"/>
    </source>
</evidence>